<dbReference type="PANTHER" id="PTHR36451">
    <property type="entry name" value="PAPS-DEPENDENT SULFOTRANSFERASE STF3"/>
    <property type="match status" value="1"/>
</dbReference>
<sequence length="383" mass="43052">MSNHHNAVGTTEELHALATESTGLRDFGDDSHVEGLRVLLDSFDREAQLTPLGQMVARETVRGALGARALSEAGFARYPEHAGVPIERPVFVTGLPRTGTTALHRLLTADPGHQGLEMWLAERPQPRPHRDSWEGNPDFQQVQAIYAAQHEANPDMAGLHYMDALVVEECWRLLQQSMLSVSFECIFHVPAYSNWLAGQDWTSAYARHKKNLQLIGLNDTGKRWVLKNPSHMFAVDEIMSVYPDALIIQTHRSPRTVMASICSVNEHASRGWSEAFDNETIGRTQLDLWARGLDHFEKARARYNPAQFIDVDYHDFVADPLGTVETVYTHFSLPFTDEARLAMQDMHRQSLSGARRPEHTYALADFGLTESAVDERFAGLQRA</sequence>
<evidence type="ECO:0000313" key="1">
    <source>
        <dbReference type="EMBL" id="GAA4482749.1"/>
    </source>
</evidence>
<dbReference type="Pfam" id="PF13469">
    <property type="entry name" value="Sulfotransfer_3"/>
    <property type="match status" value="1"/>
</dbReference>
<reference evidence="2" key="1">
    <citation type="journal article" date="2019" name="Int. J. Syst. Evol. Microbiol.">
        <title>The Global Catalogue of Microorganisms (GCM) 10K type strain sequencing project: providing services to taxonomists for standard genome sequencing and annotation.</title>
        <authorList>
            <consortium name="The Broad Institute Genomics Platform"/>
            <consortium name="The Broad Institute Genome Sequencing Center for Infectious Disease"/>
            <person name="Wu L."/>
            <person name="Ma J."/>
        </authorList>
    </citation>
    <scope>NUCLEOTIDE SEQUENCE [LARGE SCALE GENOMIC DNA]</scope>
    <source>
        <strain evidence="2">JCM 32206</strain>
    </source>
</reference>
<dbReference type="InterPro" id="IPR027417">
    <property type="entry name" value="P-loop_NTPase"/>
</dbReference>
<dbReference type="Proteomes" id="UP001501183">
    <property type="component" value="Unassembled WGS sequence"/>
</dbReference>
<protein>
    <submittedName>
        <fullName evidence="1">Sulfotransferase</fullName>
    </submittedName>
</protein>
<dbReference type="Gene3D" id="3.40.50.300">
    <property type="entry name" value="P-loop containing nucleotide triphosphate hydrolases"/>
    <property type="match status" value="1"/>
</dbReference>
<comment type="caution">
    <text evidence="1">The sequence shown here is derived from an EMBL/GenBank/DDBJ whole genome shotgun (WGS) entry which is preliminary data.</text>
</comment>
<keyword evidence="2" id="KW-1185">Reference proteome</keyword>
<gene>
    <name evidence="1" type="ORF">GCM10023094_33290</name>
</gene>
<dbReference type="PANTHER" id="PTHR36451:SF1">
    <property type="entry name" value="OMEGA-HYDROXY-BETA-DIHYDROMENAQUINONE-9 SULFOTRANSFERASE STF3"/>
    <property type="match status" value="1"/>
</dbReference>
<proteinExistence type="predicted"/>
<dbReference type="SUPFAM" id="SSF52540">
    <property type="entry name" value="P-loop containing nucleoside triphosphate hydrolases"/>
    <property type="match status" value="1"/>
</dbReference>
<dbReference type="EMBL" id="BAABFB010000050">
    <property type="protein sequence ID" value="GAA4482749.1"/>
    <property type="molecule type" value="Genomic_DNA"/>
</dbReference>
<accession>A0ABP8P6N9</accession>
<dbReference type="RefSeq" id="WP_345347216.1">
    <property type="nucleotide sequence ID" value="NZ_BAABFB010000050.1"/>
</dbReference>
<organism evidence="1 2">
    <name type="scientific">Rhodococcus olei</name>
    <dbReference type="NCBI Taxonomy" id="2161675"/>
    <lineage>
        <taxon>Bacteria</taxon>
        <taxon>Bacillati</taxon>
        <taxon>Actinomycetota</taxon>
        <taxon>Actinomycetes</taxon>
        <taxon>Mycobacteriales</taxon>
        <taxon>Nocardiaceae</taxon>
        <taxon>Rhodococcus</taxon>
    </lineage>
</organism>
<name>A0ABP8P6N9_9NOCA</name>
<dbReference type="InterPro" id="IPR052736">
    <property type="entry name" value="Stf3_sulfotransferase"/>
</dbReference>
<evidence type="ECO:0000313" key="2">
    <source>
        <dbReference type="Proteomes" id="UP001501183"/>
    </source>
</evidence>